<evidence type="ECO:0000256" key="2">
    <source>
        <dbReference type="ARBA" id="ARBA00022448"/>
    </source>
</evidence>
<evidence type="ECO:0000259" key="5">
    <source>
        <dbReference type="PROSITE" id="PS50893"/>
    </source>
</evidence>
<evidence type="ECO:0000313" key="6">
    <source>
        <dbReference type="EMBL" id="MBD3922317.1"/>
    </source>
</evidence>
<keyword evidence="3" id="KW-0547">Nucleotide-binding</keyword>
<accession>A0ABR8N2C4</accession>
<comment type="caution">
    <text evidence="6">The sequence shown here is derived from an EMBL/GenBank/DDBJ whole genome shotgun (WGS) entry which is preliminary data.</text>
</comment>
<keyword evidence="4 6" id="KW-0067">ATP-binding</keyword>
<protein>
    <submittedName>
        <fullName evidence="6">ABC transporter ATP-binding protein</fullName>
    </submittedName>
</protein>
<evidence type="ECO:0000256" key="1">
    <source>
        <dbReference type="ARBA" id="ARBA00005417"/>
    </source>
</evidence>
<name>A0ABR8N2C4_9BACL</name>
<dbReference type="Gene3D" id="3.40.50.300">
    <property type="entry name" value="P-loop containing nucleotide triphosphate hydrolases"/>
    <property type="match status" value="1"/>
</dbReference>
<organism evidence="6 7">
    <name type="scientific">Paenibacillus terricola</name>
    <dbReference type="NCBI Taxonomy" id="2763503"/>
    <lineage>
        <taxon>Bacteria</taxon>
        <taxon>Bacillati</taxon>
        <taxon>Bacillota</taxon>
        <taxon>Bacilli</taxon>
        <taxon>Bacillales</taxon>
        <taxon>Paenibacillaceae</taxon>
        <taxon>Paenibacillus</taxon>
    </lineage>
</organism>
<sequence>MENILVQTEQLTKAYGPHTVVDQVNLTIQRGDIYGFLGQNGAGKTTTLRMIVGLVKPTSGTVHLFNTRNPKQAVLERVGTMIDMPGFYKNLTVSENLAIHCELIGLKDPTAIERCLHQIGLWEARNKTVRKLSMGMRQRLAIGRAIIHQPELLLLDEPTNGLDPVGIREIRELLLQLSRQQQITLLVSSHLLSEIDQLATRIGIIHHGKLLQEIDTSILRQRMPSYLELKIVEPSRTLFILEQHLGIAKYELSDPGTIRLYEHVEDSAEIIRTLVMNGVQVIEAVRKNASLEDYFIDTISTREASYYAQYLAL</sequence>
<evidence type="ECO:0000256" key="4">
    <source>
        <dbReference type="ARBA" id="ARBA00022840"/>
    </source>
</evidence>
<dbReference type="SUPFAM" id="SSF52540">
    <property type="entry name" value="P-loop containing nucleoside triphosphate hydrolases"/>
    <property type="match status" value="1"/>
</dbReference>
<dbReference type="SMART" id="SM00382">
    <property type="entry name" value="AAA"/>
    <property type="match status" value="1"/>
</dbReference>
<dbReference type="GO" id="GO:0005524">
    <property type="term" value="F:ATP binding"/>
    <property type="evidence" value="ECO:0007669"/>
    <property type="project" value="UniProtKB-KW"/>
</dbReference>
<proteinExistence type="inferred from homology"/>
<comment type="similarity">
    <text evidence="1">Belongs to the ABC transporter superfamily.</text>
</comment>
<dbReference type="InterPro" id="IPR003593">
    <property type="entry name" value="AAA+_ATPase"/>
</dbReference>
<keyword evidence="7" id="KW-1185">Reference proteome</keyword>
<dbReference type="Proteomes" id="UP000609346">
    <property type="component" value="Unassembled WGS sequence"/>
</dbReference>
<dbReference type="InterPro" id="IPR003439">
    <property type="entry name" value="ABC_transporter-like_ATP-bd"/>
</dbReference>
<reference evidence="6 7" key="1">
    <citation type="submission" date="2020-09" db="EMBL/GenBank/DDBJ databases">
        <title>Paenibacillus sp. strain PR3 16S rRNA gene Genome sequencing and assembly.</title>
        <authorList>
            <person name="Kim J."/>
        </authorList>
    </citation>
    <scope>NUCLEOTIDE SEQUENCE [LARGE SCALE GENOMIC DNA]</scope>
    <source>
        <strain evidence="6 7">PR3</strain>
    </source>
</reference>
<evidence type="ECO:0000313" key="7">
    <source>
        <dbReference type="Proteomes" id="UP000609346"/>
    </source>
</evidence>
<dbReference type="PANTHER" id="PTHR43335:SF8">
    <property type="entry name" value="ABC TRANSPORTER, ATP-BINDING PROTEIN"/>
    <property type="match status" value="1"/>
</dbReference>
<dbReference type="InterPro" id="IPR027417">
    <property type="entry name" value="P-loop_NTPase"/>
</dbReference>
<dbReference type="EMBL" id="JACXZA010000008">
    <property type="protein sequence ID" value="MBD3922317.1"/>
    <property type="molecule type" value="Genomic_DNA"/>
</dbReference>
<dbReference type="PANTHER" id="PTHR43335">
    <property type="entry name" value="ABC TRANSPORTER, ATP-BINDING PROTEIN"/>
    <property type="match status" value="1"/>
</dbReference>
<gene>
    <name evidence="6" type="ORF">H8B09_26415</name>
</gene>
<dbReference type="Pfam" id="PF00005">
    <property type="entry name" value="ABC_tran"/>
    <property type="match status" value="1"/>
</dbReference>
<keyword evidence="2" id="KW-0813">Transport</keyword>
<evidence type="ECO:0000256" key="3">
    <source>
        <dbReference type="ARBA" id="ARBA00022741"/>
    </source>
</evidence>
<feature type="domain" description="ABC transporter" evidence="5">
    <location>
        <begin position="6"/>
        <end position="232"/>
    </location>
</feature>
<dbReference type="PROSITE" id="PS50893">
    <property type="entry name" value="ABC_TRANSPORTER_2"/>
    <property type="match status" value="1"/>
</dbReference>